<dbReference type="Pfam" id="PF01597">
    <property type="entry name" value="GCV_H"/>
    <property type="match status" value="1"/>
</dbReference>
<dbReference type="CDD" id="cd00387">
    <property type="entry name" value="Ribosomal_L7_L12"/>
    <property type="match status" value="1"/>
</dbReference>
<dbReference type="InterPro" id="IPR013823">
    <property type="entry name" value="Ribosomal_bL12_C"/>
</dbReference>
<dbReference type="PANTHER" id="PTHR13651:SF0">
    <property type="entry name" value="PROTEIN ABITRAM"/>
    <property type="match status" value="1"/>
</dbReference>
<evidence type="ECO:0000256" key="3">
    <source>
        <dbReference type="ARBA" id="ARBA00023274"/>
    </source>
</evidence>
<accession>A0A8J5MGX3</accession>
<feature type="region of interest" description="Disordered" evidence="5">
    <location>
        <begin position="646"/>
        <end position="709"/>
    </location>
</feature>
<evidence type="ECO:0000313" key="8">
    <source>
        <dbReference type="Proteomes" id="UP000709295"/>
    </source>
</evidence>
<dbReference type="InterPro" id="IPR033753">
    <property type="entry name" value="GCV_H/Fam206"/>
</dbReference>
<keyword evidence="4" id="KW-0479">Metal-binding</keyword>
<evidence type="ECO:0000256" key="2">
    <source>
        <dbReference type="ARBA" id="ARBA00022980"/>
    </source>
</evidence>
<evidence type="ECO:0000256" key="4">
    <source>
        <dbReference type="PROSITE-ProRule" id="PRU00723"/>
    </source>
</evidence>
<dbReference type="InterPro" id="IPR000571">
    <property type="entry name" value="Znf_CCCH"/>
</dbReference>
<proteinExistence type="inferred from homology"/>
<dbReference type="GO" id="GO:0005634">
    <property type="term" value="C:nucleus"/>
    <property type="evidence" value="ECO:0007669"/>
    <property type="project" value="TreeGrafter"/>
</dbReference>
<dbReference type="EMBL" id="JAENGY010000232">
    <property type="protein sequence ID" value="KAG6968633.1"/>
    <property type="molecule type" value="Genomic_DNA"/>
</dbReference>
<keyword evidence="3" id="KW-0687">Ribonucleoprotein</keyword>
<keyword evidence="4" id="KW-0863">Zinc-finger</keyword>
<evidence type="ECO:0000256" key="5">
    <source>
        <dbReference type="SAM" id="MobiDB-lite"/>
    </source>
</evidence>
<dbReference type="GO" id="GO:0005840">
    <property type="term" value="C:ribosome"/>
    <property type="evidence" value="ECO:0007669"/>
    <property type="project" value="UniProtKB-KW"/>
</dbReference>
<keyword evidence="4" id="KW-0862">Zinc</keyword>
<dbReference type="Proteomes" id="UP000709295">
    <property type="component" value="Unassembled WGS sequence"/>
</dbReference>
<dbReference type="HAMAP" id="MF_00368">
    <property type="entry name" value="Ribosomal_bL12"/>
    <property type="match status" value="1"/>
</dbReference>
<dbReference type="PROSITE" id="PS50103">
    <property type="entry name" value="ZF_C3H1"/>
    <property type="match status" value="1"/>
</dbReference>
<protein>
    <recommendedName>
        <fullName evidence="6">C3H1-type domain-containing protein</fullName>
    </recommendedName>
</protein>
<dbReference type="GO" id="GO:0004222">
    <property type="term" value="F:metalloendopeptidase activity"/>
    <property type="evidence" value="ECO:0007669"/>
    <property type="project" value="InterPro"/>
</dbReference>
<dbReference type="GO" id="GO:1990904">
    <property type="term" value="C:ribonucleoprotein complex"/>
    <property type="evidence" value="ECO:0007669"/>
    <property type="project" value="UniProtKB-KW"/>
</dbReference>
<comment type="caution">
    <text evidence="7">The sequence shown here is derived from an EMBL/GenBank/DDBJ whole genome shotgun (WGS) entry which is preliminary data.</text>
</comment>
<dbReference type="Pfam" id="PF00642">
    <property type="entry name" value="zf-CCCH"/>
    <property type="match status" value="1"/>
</dbReference>
<evidence type="ECO:0000313" key="7">
    <source>
        <dbReference type="EMBL" id="KAG6968633.1"/>
    </source>
</evidence>
<dbReference type="Pfam" id="PF00542">
    <property type="entry name" value="Ribosomal_L12"/>
    <property type="match status" value="1"/>
</dbReference>
<dbReference type="NCBIfam" id="TIGR00855">
    <property type="entry name" value="L12"/>
    <property type="match status" value="1"/>
</dbReference>
<dbReference type="GO" id="GO:0003735">
    <property type="term" value="F:structural constituent of ribosome"/>
    <property type="evidence" value="ECO:0007669"/>
    <property type="project" value="InterPro"/>
</dbReference>
<dbReference type="InterPro" id="IPR008932">
    <property type="entry name" value="Ribosomal_bL12_oligo"/>
</dbReference>
<feature type="zinc finger region" description="C3H1-type" evidence="4">
    <location>
        <begin position="421"/>
        <end position="448"/>
    </location>
</feature>
<comment type="similarity">
    <text evidence="1">Belongs to the bacterial ribosomal protein bL12 family.</text>
</comment>
<dbReference type="Pfam" id="PF09768">
    <property type="entry name" value="Peptidase_M76"/>
    <property type="match status" value="1"/>
</dbReference>
<reference evidence="7" key="1">
    <citation type="submission" date="2021-01" db="EMBL/GenBank/DDBJ databases">
        <title>Phytophthora aleatoria, a newly-described species from Pinus radiata is distinct from Phytophthora cactorum isolates based on comparative genomics.</title>
        <authorList>
            <person name="Mcdougal R."/>
            <person name="Panda P."/>
            <person name="Williams N."/>
            <person name="Studholme D.J."/>
        </authorList>
    </citation>
    <scope>NUCLEOTIDE SEQUENCE</scope>
    <source>
        <strain evidence="7">NZFS 4037</strain>
    </source>
</reference>
<dbReference type="InterPro" id="IPR019165">
    <property type="entry name" value="Peptidase_M76_ATP23"/>
</dbReference>
<dbReference type="Pfam" id="PF16320">
    <property type="entry name" value="Ribosomal_L12_N"/>
    <property type="match status" value="1"/>
</dbReference>
<dbReference type="AlphaFoldDB" id="A0A8J5MGX3"/>
<dbReference type="FunFam" id="3.30.1390.10:FF:000001">
    <property type="entry name" value="50S ribosomal protein L7/L12"/>
    <property type="match status" value="1"/>
</dbReference>
<feature type="compositionally biased region" description="Basic and acidic residues" evidence="5">
    <location>
        <begin position="671"/>
        <end position="687"/>
    </location>
</feature>
<feature type="region of interest" description="Disordered" evidence="5">
    <location>
        <begin position="378"/>
        <end position="415"/>
    </location>
</feature>
<dbReference type="PANTHER" id="PTHR13651">
    <property type="entry name" value="PROTEIN ABITRAM"/>
    <property type="match status" value="1"/>
</dbReference>
<sequence length="709" mass="78978">MLSRVSRVALRSAAARRTCANNMRLTQVAFFSEEAAKMPATAEEELALSPKVQTVLDQILDLNMVEIAELSHAIQTKFGIAESAFQVGMGGGAGGGAAPAAEEAKEEKTAFDVKLASFDAKSKIKVIKEVRAITGLGLKEAKELVEGAPSTLKKDVKKEDADALIEQLKAYATIWQDAMEALKKTFQGATQNLSAEEERHQKCEDMREKALTKCSRVKFLVDAMGKLGCILEPGFFSSVECEGKINGGFHLDDEGKPGVVLCQNHIPDQEWMDRTMAHELIHAFDHCRNKIDWNKCEHHACSEVRAAALSGDCNWKYEFFRKNFNVSQQHQLCTRRRAKLSIEQNEACKGRADECIDKVFDSCYRDWSPYREIPTMTQPADAAAPPAPPAANAEAPKAPTSLPASPAPVAKKRRVERRERLRKSALCKHFDKPGGCPFPNCKFAHGRVEVNDSDTHSVAAQRRLIREQAIHRAEEQFQTADAGAVTSKRRGTMIERYYKEMFSCDTMGKPMEDQYVHMHSNRQCVVGVAASHPVMQEELVCVEFTQNVLESRVTGKKKKGGRFMLPNTVLCVLKCKSGREFTLYSCIRGALIEVNDRLQKEPELLKQKHQSDGYLVILQPKKVEVAEIQESLLSNDEYKQFRAISKAKADSDASPQKPPESTSAEDMADILVKEEMKDEPMSDKLAVKVESSSDTVKEEPMSEDAPMEE</sequence>
<organism evidence="7 8">
    <name type="scientific">Phytophthora aleatoria</name>
    <dbReference type="NCBI Taxonomy" id="2496075"/>
    <lineage>
        <taxon>Eukaryota</taxon>
        <taxon>Sar</taxon>
        <taxon>Stramenopiles</taxon>
        <taxon>Oomycota</taxon>
        <taxon>Peronosporomycetes</taxon>
        <taxon>Peronosporales</taxon>
        <taxon>Peronosporaceae</taxon>
        <taxon>Phytophthora</taxon>
    </lineage>
</organism>
<dbReference type="InterPro" id="IPR039169">
    <property type="entry name" value="Abitram"/>
</dbReference>
<keyword evidence="2" id="KW-0689">Ribosomal protein</keyword>
<feature type="compositionally biased region" description="Low complexity" evidence="5">
    <location>
        <begin position="379"/>
        <end position="399"/>
    </location>
</feature>
<evidence type="ECO:0000256" key="1">
    <source>
        <dbReference type="ARBA" id="ARBA00007197"/>
    </source>
</evidence>
<dbReference type="GO" id="GO:0006412">
    <property type="term" value="P:translation"/>
    <property type="evidence" value="ECO:0007669"/>
    <property type="project" value="InterPro"/>
</dbReference>
<gene>
    <name evidence="7" type="ORF">JG688_00005693</name>
</gene>
<evidence type="ECO:0000259" key="6">
    <source>
        <dbReference type="PROSITE" id="PS50103"/>
    </source>
</evidence>
<name>A0A8J5MGX3_9STRA</name>
<dbReference type="InterPro" id="IPR000206">
    <property type="entry name" value="Ribosomal_bL12"/>
</dbReference>
<feature type="domain" description="C3H1-type" evidence="6">
    <location>
        <begin position="421"/>
        <end position="448"/>
    </location>
</feature>
<dbReference type="GO" id="GO:0008270">
    <property type="term" value="F:zinc ion binding"/>
    <property type="evidence" value="ECO:0007669"/>
    <property type="project" value="UniProtKB-KW"/>
</dbReference>
<keyword evidence="8" id="KW-1185">Reference proteome</keyword>